<reference evidence="6 7" key="1">
    <citation type="submission" date="2015-09" db="EMBL/GenBank/DDBJ databases">
        <authorList>
            <consortium name="Pathogen Informatics"/>
        </authorList>
    </citation>
    <scope>NUCLEOTIDE SEQUENCE [LARGE SCALE GENOMIC DNA]</scope>
    <source>
        <strain evidence="6 7">2789STDY5608850</strain>
    </source>
</reference>
<sequence length="459" mass="52358">MEQVIEVENVTKKFRVYYDKGSSLKEKLLFRNRNKYEERIVLNNISFSVNKGEALGLIGKNGCGKSTTLKLLNKIMYPDSGSITTKGRISSLIELGAGFHPDMSGRENIYTNASIFGLTKKEITDRMGAIIKFSEMEEFLDNPVRTYSSGMYMRLAFSVAINVDAEILLIDEILGVGDISFQAKCFEKLRQIKAAGTTIVIVSHSLGQLEQICDRSIWFENGLIKDEGIPKFVHERYLYGMEKERMDKIEEEFQEEIKHPKEIPANNIPKSMSEENILEQKPEESGTVDKAENTIENLRNKGNLVNIGTERALRRGTQTAFFTNIQLVNEKGEPQKIYKTGDTLILKLNYKCTQHNLPVNIGYAIYRDDGLYCYGTNCIFELGTPIILKEQGKLSIRMDNIQFLPNKYMMDIAIQSPNGIEYDNICFATEFQIKMNKRDTGVCRIDNTWDVEALEYYEG</sequence>
<dbReference type="Gene3D" id="2.70.50.60">
    <property type="entry name" value="abc- transporter (atp binding component) like domain"/>
    <property type="match status" value="1"/>
</dbReference>
<dbReference type="InterPro" id="IPR029439">
    <property type="entry name" value="Wzt_C"/>
</dbReference>
<dbReference type="Proteomes" id="UP000095651">
    <property type="component" value="Unassembled WGS sequence"/>
</dbReference>
<keyword evidence="4" id="KW-0067">ATP-binding</keyword>
<dbReference type="InterPro" id="IPR027417">
    <property type="entry name" value="P-loop_NTPase"/>
</dbReference>
<dbReference type="PROSITE" id="PS50893">
    <property type="entry name" value="ABC_TRANSPORTER_2"/>
    <property type="match status" value="1"/>
</dbReference>
<evidence type="ECO:0000313" key="6">
    <source>
        <dbReference type="EMBL" id="CUO20560.1"/>
    </source>
</evidence>
<dbReference type="SUPFAM" id="SSF52540">
    <property type="entry name" value="P-loop containing nucleoside triphosphate hydrolases"/>
    <property type="match status" value="1"/>
</dbReference>
<dbReference type="Gene3D" id="3.40.50.300">
    <property type="entry name" value="P-loop containing nucleotide triphosphate hydrolases"/>
    <property type="match status" value="1"/>
</dbReference>
<dbReference type="InterPro" id="IPR050683">
    <property type="entry name" value="Bact_Polysacc_Export_ATP-bd"/>
</dbReference>
<keyword evidence="2" id="KW-0813">Transport</keyword>
<dbReference type="SMART" id="SM00382">
    <property type="entry name" value="AAA"/>
    <property type="match status" value="1"/>
</dbReference>
<evidence type="ECO:0000256" key="2">
    <source>
        <dbReference type="ARBA" id="ARBA00022448"/>
    </source>
</evidence>
<dbReference type="GO" id="GO:0140359">
    <property type="term" value="F:ABC-type transporter activity"/>
    <property type="evidence" value="ECO:0007669"/>
    <property type="project" value="InterPro"/>
</dbReference>
<dbReference type="RefSeq" id="WP_055654885.1">
    <property type="nucleotide sequence ID" value="NZ_CABIXC010000004.1"/>
</dbReference>
<keyword evidence="6" id="KW-0378">Hydrolase</keyword>
<dbReference type="InterPro" id="IPR015860">
    <property type="entry name" value="ABC_transpr_TagH-like"/>
</dbReference>
<dbReference type="GO" id="GO:0016020">
    <property type="term" value="C:membrane"/>
    <property type="evidence" value="ECO:0007669"/>
    <property type="project" value="InterPro"/>
</dbReference>
<dbReference type="CDD" id="cd10147">
    <property type="entry name" value="Wzt_C-like"/>
    <property type="match status" value="1"/>
</dbReference>
<dbReference type="EMBL" id="CYZE01000004">
    <property type="protein sequence ID" value="CUO20560.1"/>
    <property type="molecule type" value="Genomic_DNA"/>
</dbReference>
<dbReference type="InterPro" id="IPR003439">
    <property type="entry name" value="ABC_transporter-like_ATP-bd"/>
</dbReference>
<evidence type="ECO:0000256" key="1">
    <source>
        <dbReference type="ARBA" id="ARBA00005417"/>
    </source>
</evidence>
<dbReference type="AlphaFoldDB" id="A0A174D935"/>
<accession>A0A174D935</accession>
<dbReference type="PANTHER" id="PTHR46743">
    <property type="entry name" value="TEICHOIC ACIDS EXPORT ATP-BINDING PROTEIN TAGH"/>
    <property type="match status" value="1"/>
</dbReference>
<dbReference type="InterPro" id="IPR003593">
    <property type="entry name" value="AAA+_ATPase"/>
</dbReference>
<dbReference type="Pfam" id="PF00005">
    <property type="entry name" value="ABC_tran"/>
    <property type="match status" value="1"/>
</dbReference>
<dbReference type="CDD" id="cd03220">
    <property type="entry name" value="ABC_KpsT_Wzt"/>
    <property type="match status" value="1"/>
</dbReference>
<evidence type="ECO:0000256" key="4">
    <source>
        <dbReference type="ARBA" id="ARBA00022840"/>
    </source>
</evidence>
<evidence type="ECO:0000256" key="3">
    <source>
        <dbReference type="ARBA" id="ARBA00022741"/>
    </source>
</evidence>
<keyword evidence="3" id="KW-0547">Nucleotide-binding</keyword>
<name>A0A174D935_9FIRM</name>
<feature type="domain" description="ABC transporter" evidence="5">
    <location>
        <begin position="24"/>
        <end position="246"/>
    </location>
</feature>
<dbReference type="PANTHER" id="PTHR46743:SF2">
    <property type="entry name" value="TEICHOIC ACIDS EXPORT ATP-BINDING PROTEIN TAGH"/>
    <property type="match status" value="1"/>
</dbReference>
<proteinExistence type="inferred from homology"/>
<dbReference type="GO" id="GO:0005524">
    <property type="term" value="F:ATP binding"/>
    <property type="evidence" value="ECO:0007669"/>
    <property type="project" value="UniProtKB-KW"/>
</dbReference>
<evidence type="ECO:0000313" key="7">
    <source>
        <dbReference type="Proteomes" id="UP000095651"/>
    </source>
</evidence>
<dbReference type="EC" id="3.6.3.40" evidence="6"/>
<dbReference type="GO" id="GO:0016887">
    <property type="term" value="F:ATP hydrolysis activity"/>
    <property type="evidence" value="ECO:0007669"/>
    <property type="project" value="InterPro"/>
</dbReference>
<dbReference type="Pfam" id="PF14524">
    <property type="entry name" value="Wzt_C"/>
    <property type="match status" value="1"/>
</dbReference>
<gene>
    <name evidence="6" type="primary">tagH_3</name>
    <name evidence="6" type="ORF">ERS852407_02154</name>
</gene>
<organism evidence="6 7">
    <name type="scientific">Hungatella hathewayi</name>
    <dbReference type="NCBI Taxonomy" id="154046"/>
    <lineage>
        <taxon>Bacteria</taxon>
        <taxon>Bacillati</taxon>
        <taxon>Bacillota</taxon>
        <taxon>Clostridia</taxon>
        <taxon>Lachnospirales</taxon>
        <taxon>Lachnospiraceae</taxon>
        <taxon>Hungatella</taxon>
    </lineage>
</organism>
<evidence type="ECO:0000259" key="5">
    <source>
        <dbReference type="PROSITE" id="PS50893"/>
    </source>
</evidence>
<protein>
    <submittedName>
        <fullName evidence="6">ABC-type polysaccharide/polyol phosphate transport system, ATPase component</fullName>
        <ecNumber evidence="6">3.6.3.40</ecNumber>
    </submittedName>
</protein>
<comment type="similarity">
    <text evidence="1">Belongs to the ABC transporter superfamily.</text>
</comment>